<dbReference type="EMBL" id="FOOK01000033">
    <property type="protein sequence ID" value="SFG42805.1"/>
    <property type="molecule type" value="Genomic_DNA"/>
</dbReference>
<dbReference type="RefSeq" id="WP_092040639.1">
    <property type="nucleotide sequence ID" value="NZ_FOOK01000033.1"/>
</dbReference>
<dbReference type="Proteomes" id="UP000198661">
    <property type="component" value="Unassembled WGS sequence"/>
</dbReference>
<protein>
    <submittedName>
        <fullName evidence="1">Uncharacterized protein</fullName>
    </submittedName>
</protein>
<dbReference type="AlphaFoldDB" id="A0A1I2RQ21"/>
<accession>A0A1I2RQ21</accession>
<dbReference type="OrthoDB" id="2455792at2"/>
<proteinExistence type="predicted"/>
<organism evidence="1 2">
    <name type="scientific">Planifilum fulgidum</name>
    <dbReference type="NCBI Taxonomy" id="201973"/>
    <lineage>
        <taxon>Bacteria</taxon>
        <taxon>Bacillati</taxon>
        <taxon>Bacillota</taxon>
        <taxon>Bacilli</taxon>
        <taxon>Bacillales</taxon>
        <taxon>Thermoactinomycetaceae</taxon>
        <taxon>Planifilum</taxon>
    </lineage>
</organism>
<gene>
    <name evidence="1" type="ORF">SAMN04488025_13314</name>
</gene>
<sequence>MFHVQTYIYFPIVRHKFTSFPTRIPVDDTVTLRRAKPYLDLDRFEGYIELTYYGQPILTHKLGDFIIDYWCYLVEALEDYIKKGSGRMYLPDQPIPIEFEEKGLNWVLMIVGEAGEYGKWLLPREELIKALIKGAVRFFKGLYDAFGNDNVGQNYFKGLYKEFLEINKRYFGN</sequence>
<evidence type="ECO:0000313" key="1">
    <source>
        <dbReference type="EMBL" id="SFG42805.1"/>
    </source>
</evidence>
<name>A0A1I2RQ21_9BACL</name>
<evidence type="ECO:0000313" key="2">
    <source>
        <dbReference type="Proteomes" id="UP000198661"/>
    </source>
</evidence>
<keyword evidence="2" id="KW-1185">Reference proteome</keyword>
<reference evidence="1 2" key="1">
    <citation type="submission" date="2016-10" db="EMBL/GenBank/DDBJ databases">
        <authorList>
            <person name="de Groot N.N."/>
        </authorList>
    </citation>
    <scope>NUCLEOTIDE SEQUENCE [LARGE SCALE GENOMIC DNA]</scope>
    <source>
        <strain evidence="1 2">DSM 44945</strain>
    </source>
</reference>